<dbReference type="PROSITE" id="PS00761">
    <property type="entry name" value="SPASE_I_3"/>
    <property type="match status" value="1"/>
</dbReference>
<feature type="domain" description="Peptidase S26" evidence="8">
    <location>
        <begin position="406"/>
        <end position="440"/>
    </location>
</feature>
<accession>A0A4Q1JNC7</accession>
<keyword evidence="7" id="KW-0645">Protease</keyword>
<sequence length="463" mass="53683">MKEFLKNKWFKFSLAALTYLLMTIWIGNFWLVLGLPILFDLYISKKVHWAFWKKRGVKKQGFIVEWVDALIFAVVAATLIRMFFIEAYTIPTSSMEKSMLVGDYLFVSKLAYGPKVPNTPLSFPFAHHTMPGTQSTKSYLELIQWPYHRLAGFGDVERDDVVVFNFPAGDTVWMGDTQSDIYSLIRYYGKQFRIGDEQKGNTLKTDTYYNKKAYKFLESKNEIRIRPIDKRENYIKRCVGLPGDTLISKDGQLFVNGKAQAAIEDMQYNYIVKTNGSSINPRKLDELGIALADRGKRSSSEYEMPLTQEKVEALKKLNNIVSITRVLYPVGMYEEVFPFSRDYSWNRDNFGPLVLPKKGVTVSLDKKTLPLYERIIRAYEGNKLALKSDGIYINGKLANSYTFKIDYYWMMGDNRHMSADSRYWGYVPEDHIVGKASFVWLSLDKDKSFLSKIRWNRIFKGVE</sequence>
<feature type="domain" description="Peptidase S26" evidence="8">
    <location>
        <begin position="64"/>
        <end position="270"/>
    </location>
</feature>
<dbReference type="SUPFAM" id="SSF51306">
    <property type="entry name" value="LexA/Signal peptidase"/>
    <property type="match status" value="2"/>
</dbReference>
<dbReference type="Proteomes" id="UP000289703">
    <property type="component" value="Unassembled WGS sequence"/>
</dbReference>
<evidence type="ECO:0000256" key="1">
    <source>
        <dbReference type="ARBA" id="ARBA00000677"/>
    </source>
</evidence>
<evidence type="ECO:0000259" key="8">
    <source>
        <dbReference type="Pfam" id="PF10502"/>
    </source>
</evidence>
<dbReference type="AlphaFoldDB" id="A0A4Q1JNC7"/>
<dbReference type="PANTHER" id="PTHR43390">
    <property type="entry name" value="SIGNAL PEPTIDASE I"/>
    <property type="match status" value="1"/>
</dbReference>
<protein>
    <recommendedName>
        <fullName evidence="4 7">Signal peptidase I</fullName>
        <ecNumber evidence="3 7">3.4.21.89</ecNumber>
    </recommendedName>
</protein>
<dbReference type="InterPro" id="IPR019758">
    <property type="entry name" value="Pept_S26A_signal_pept_1_CS"/>
</dbReference>
<reference evidence="9 10" key="1">
    <citation type="submission" date="2019-01" db="EMBL/GenBank/DDBJ databases">
        <title>Ancylomarina salipaludis sp. nov., isolated from a salt marsh.</title>
        <authorList>
            <person name="Yoon J.-H."/>
        </authorList>
    </citation>
    <scope>NUCLEOTIDE SEQUENCE [LARGE SCALE GENOMIC DNA]</scope>
    <source>
        <strain evidence="9 10">SHSM-M15</strain>
    </source>
</reference>
<dbReference type="GO" id="GO:0006465">
    <property type="term" value="P:signal peptide processing"/>
    <property type="evidence" value="ECO:0007669"/>
    <property type="project" value="InterPro"/>
</dbReference>
<proteinExistence type="inferred from homology"/>
<keyword evidence="7" id="KW-1133">Transmembrane helix</keyword>
<evidence type="ECO:0000256" key="7">
    <source>
        <dbReference type="RuleBase" id="RU362042"/>
    </source>
</evidence>
<keyword evidence="10" id="KW-1185">Reference proteome</keyword>
<comment type="caution">
    <text evidence="7">Lacks conserved residue(s) required for the propagation of feature annotation.</text>
</comment>
<dbReference type="GO" id="GO:0009003">
    <property type="term" value="F:signal peptidase activity"/>
    <property type="evidence" value="ECO:0007669"/>
    <property type="project" value="UniProtKB-EC"/>
</dbReference>
<dbReference type="OrthoDB" id="9802919at2"/>
<dbReference type="InterPro" id="IPR036286">
    <property type="entry name" value="LexA/Signal_pep-like_sf"/>
</dbReference>
<evidence type="ECO:0000313" key="10">
    <source>
        <dbReference type="Proteomes" id="UP000289703"/>
    </source>
</evidence>
<dbReference type="InterPro" id="IPR019533">
    <property type="entry name" value="Peptidase_S26"/>
</dbReference>
<organism evidence="9 10">
    <name type="scientific">Ancylomarina salipaludis</name>
    <dbReference type="NCBI Taxonomy" id="2501299"/>
    <lineage>
        <taxon>Bacteria</taxon>
        <taxon>Pseudomonadati</taxon>
        <taxon>Bacteroidota</taxon>
        <taxon>Bacteroidia</taxon>
        <taxon>Marinilabiliales</taxon>
        <taxon>Marinifilaceae</taxon>
        <taxon>Ancylomarina</taxon>
    </lineage>
</organism>
<name>A0A4Q1JNC7_9BACT</name>
<dbReference type="PRINTS" id="PR00727">
    <property type="entry name" value="LEADERPTASE"/>
</dbReference>
<evidence type="ECO:0000313" key="9">
    <source>
        <dbReference type="EMBL" id="RXQ96204.1"/>
    </source>
</evidence>
<dbReference type="CDD" id="cd06530">
    <property type="entry name" value="S26_SPase_I"/>
    <property type="match status" value="2"/>
</dbReference>
<keyword evidence="5 7" id="KW-0378">Hydrolase</keyword>
<dbReference type="GO" id="GO:0016020">
    <property type="term" value="C:membrane"/>
    <property type="evidence" value="ECO:0007669"/>
    <property type="project" value="UniProtKB-SubCell"/>
</dbReference>
<feature type="transmembrane region" description="Helical" evidence="7">
    <location>
        <begin position="63"/>
        <end position="84"/>
    </location>
</feature>
<dbReference type="RefSeq" id="WP_129253564.1">
    <property type="nucleotide sequence ID" value="NZ_SAXA01000003.1"/>
</dbReference>
<evidence type="ECO:0000256" key="4">
    <source>
        <dbReference type="ARBA" id="ARBA00019232"/>
    </source>
</evidence>
<evidence type="ECO:0000256" key="5">
    <source>
        <dbReference type="ARBA" id="ARBA00022801"/>
    </source>
</evidence>
<comment type="caution">
    <text evidence="9">The sequence shown here is derived from an EMBL/GenBank/DDBJ whole genome shotgun (WGS) entry which is preliminary data.</text>
</comment>
<gene>
    <name evidence="9" type="primary">lepB</name>
    <name evidence="9" type="ORF">EO244_05045</name>
</gene>
<evidence type="ECO:0000256" key="2">
    <source>
        <dbReference type="ARBA" id="ARBA00009370"/>
    </source>
</evidence>
<keyword evidence="7" id="KW-0812">Transmembrane</keyword>
<keyword evidence="7" id="KW-0472">Membrane</keyword>
<dbReference type="PANTHER" id="PTHR43390:SF1">
    <property type="entry name" value="CHLOROPLAST PROCESSING PEPTIDASE"/>
    <property type="match status" value="1"/>
</dbReference>
<dbReference type="Pfam" id="PF10502">
    <property type="entry name" value="Peptidase_S26"/>
    <property type="match status" value="2"/>
</dbReference>
<dbReference type="GO" id="GO:0004252">
    <property type="term" value="F:serine-type endopeptidase activity"/>
    <property type="evidence" value="ECO:0007669"/>
    <property type="project" value="InterPro"/>
</dbReference>
<feature type="active site" evidence="6">
    <location>
        <position position="236"/>
    </location>
</feature>
<evidence type="ECO:0000256" key="6">
    <source>
        <dbReference type="PIRSR" id="PIRSR600223-1"/>
    </source>
</evidence>
<comment type="subcellular location">
    <subcellularLocation>
        <location evidence="7">Membrane</location>
        <topology evidence="7">Single-pass type II membrane protein</topology>
    </subcellularLocation>
</comment>
<dbReference type="Gene3D" id="2.10.109.10">
    <property type="entry name" value="Umud Fragment, subunit A"/>
    <property type="match status" value="2"/>
</dbReference>
<comment type="similarity">
    <text evidence="2 7">Belongs to the peptidase S26 family.</text>
</comment>
<dbReference type="NCBIfam" id="TIGR02227">
    <property type="entry name" value="sigpep_I_bact"/>
    <property type="match status" value="1"/>
</dbReference>
<dbReference type="EMBL" id="SAXA01000003">
    <property type="protein sequence ID" value="RXQ96204.1"/>
    <property type="molecule type" value="Genomic_DNA"/>
</dbReference>
<dbReference type="EC" id="3.4.21.89" evidence="3 7"/>
<feature type="active site" evidence="6">
    <location>
        <position position="94"/>
    </location>
</feature>
<evidence type="ECO:0000256" key="3">
    <source>
        <dbReference type="ARBA" id="ARBA00013208"/>
    </source>
</evidence>
<feature type="transmembrane region" description="Helical" evidence="7">
    <location>
        <begin position="20"/>
        <end position="43"/>
    </location>
</feature>
<dbReference type="InterPro" id="IPR000223">
    <property type="entry name" value="Pept_S26A_signal_pept_1"/>
</dbReference>
<comment type="catalytic activity">
    <reaction evidence="1 7">
        <text>Cleavage of hydrophobic, N-terminal signal or leader sequences from secreted and periplasmic proteins.</text>
        <dbReference type="EC" id="3.4.21.89"/>
    </reaction>
</comment>